<feature type="transmembrane region" description="Helical" evidence="1">
    <location>
        <begin position="36"/>
        <end position="58"/>
    </location>
</feature>
<keyword evidence="1" id="KW-0472">Membrane</keyword>
<feature type="transmembrane region" description="Helical" evidence="1">
    <location>
        <begin position="78"/>
        <end position="99"/>
    </location>
</feature>
<protein>
    <submittedName>
        <fullName evidence="2">Uncharacterized protein</fullName>
    </submittedName>
</protein>
<evidence type="ECO:0000313" key="2">
    <source>
        <dbReference type="EMBL" id="HIR02251.1"/>
    </source>
</evidence>
<feature type="transmembrane region" description="Helical" evidence="1">
    <location>
        <begin position="137"/>
        <end position="153"/>
    </location>
</feature>
<sequence>MSQYHPQRMCGRRAIAHTARREDVAKRIDLSGPNQGVWPIAAYLCLTLALLYLMQPWFSYPAFFRLGPLCIEPSDEFSLCMQIICCALGGWCGAAYIVGHDATAGLAEASLGAALSATSAIGAYLLCYTLLNTAFRIAFLLAATCVTALILLNRKAAEANGAPWLASVGFAKPVLYLMTCVGFVTCAFPSWSLSAYSYELAFPDDRADRMLAANIDSAATFFNGDFERQPLAERADSAGSIVLVEANYLGVNGPIEISVEACTGKTVAYYDASSNKIALNPAYLMTQDGGDCVEAAAHEVAHAFQWQSCSGALPTDTVTGWPGGFPDVETRSVWARELSGYVSSAFDLSGYMSQSIEQTAYQYGYLSAADIEARVGKYLETGNPEP</sequence>
<keyword evidence="1" id="KW-1133">Transmembrane helix</keyword>
<reference evidence="2" key="1">
    <citation type="submission" date="2020-10" db="EMBL/GenBank/DDBJ databases">
        <authorList>
            <person name="Gilroy R."/>
        </authorList>
    </citation>
    <scope>NUCLEOTIDE SEQUENCE</scope>
    <source>
        <strain evidence="2">ChiGjej1B1-2707</strain>
    </source>
</reference>
<feature type="transmembrane region" description="Helical" evidence="1">
    <location>
        <begin position="111"/>
        <end position="131"/>
    </location>
</feature>
<feature type="transmembrane region" description="Helical" evidence="1">
    <location>
        <begin position="174"/>
        <end position="193"/>
    </location>
</feature>
<dbReference type="AlphaFoldDB" id="A0A9D1D4D2"/>
<keyword evidence="1" id="KW-0812">Transmembrane</keyword>
<evidence type="ECO:0000313" key="3">
    <source>
        <dbReference type="Proteomes" id="UP000824261"/>
    </source>
</evidence>
<accession>A0A9D1D4D2</accession>
<dbReference type="Proteomes" id="UP000824261">
    <property type="component" value="Unassembled WGS sequence"/>
</dbReference>
<organism evidence="2 3">
    <name type="scientific">Candidatus Aveggerthella stercoripullorum</name>
    <dbReference type="NCBI Taxonomy" id="2840688"/>
    <lineage>
        <taxon>Bacteria</taxon>
        <taxon>Bacillati</taxon>
        <taxon>Actinomycetota</taxon>
        <taxon>Coriobacteriia</taxon>
        <taxon>Eggerthellales</taxon>
        <taxon>Eggerthellaceae</taxon>
        <taxon>Eggerthellaceae incertae sedis</taxon>
        <taxon>Candidatus Aveggerthella</taxon>
    </lineage>
</organism>
<comment type="caution">
    <text evidence="2">The sequence shown here is derived from an EMBL/GenBank/DDBJ whole genome shotgun (WGS) entry which is preliminary data.</text>
</comment>
<proteinExistence type="predicted"/>
<dbReference type="EMBL" id="DVGB01000101">
    <property type="protein sequence ID" value="HIR02251.1"/>
    <property type="molecule type" value="Genomic_DNA"/>
</dbReference>
<gene>
    <name evidence="2" type="ORF">IAA69_08345</name>
</gene>
<reference evidence="2" key="2">
    <citation type="journal article" date="2021" name="PeerJ">
        <title>Extensive microbial diversity within the chicken gut microbiome revealed by metagenomics and culture.</title>
        <authorList>
            <person name="Gilroy R."/>
            <person name="Ravi A."/>
            <person name="Getino M."/>
            <person name="Pursley I."/>
            <person name="Horton D.L."/>
            <person name="Alikhan N.F."/>
            <person name="Baker D."/>
            <person name="Gharbi K."/>
            <person name="Hall N."/>
            <person name="Watson M."/>
            <person name="Adriaenssens E.M."/>
            <person name="Foster-Nyarko E."/>
            <person name="Jarju S."/>
            <person name="Secka A."/>
            <person name="Antonio M."/>
            <person name="Oren A."/>
            <person name="Chaudhuri R.R."/>
            <person name="La Ragione R."/>
            <person name="Hildebrand F."/>
            <person name="Pallen M.J."/>
        </authorList>
    </citation>
    <scope>NUCLEOTIDE SEQUENCE</scope>
    <source>
        <strain evidence="2">ChiGjej1B1-2707</strain>
    </source>
</reference>
<evidence type="ECO:0000256" key="1">
    <source>
        <dbReference type="SAM" id="Phobius"/>
    </source>
</evidence>
<name>A0A9D1D4D2_9ACTN</name>